<comment type="caution">
    <text evidence="1">The sequence shown here is derived from an EMBL/GenBank/DDBJ whole genome shotgun (WGS) entry which is preliminary data.</text>
</comment>
<dbReference type="RefSeq" id="XP_060313922.1">
    <property type="nucleotide sequence ID" value="XM_060456030.1"/>
</dbReference>
<evidence type="ECO:0000313" key="2">
    <source>
        <dbReference type="Proteomes" id="UP001240678"/>
    </source>
</evidence>
<gene>
    <name evidence="1" type="ORF">CCOS01_07867</name>
</gene>
<accession>A0AAI9YYS4</accession>
<proteinExistence type="predicted"/>
<dbReference type="AlphaFoldDB" id="A0AAI9YYS4"/>
<organism evidence="1 2">
    <name type="scientific">Colletotrichum costaricense</name>
    <dbReference type="NCBI Taxonomy" id="1209916"/>
    <lineage>
        <taxon>Eukaryota</taxon>
        <taxon>Fungi</taxon>
        <taxon>Dikarya</taxon>
        <taxon>Ascomycota</taxon>
        <taxon>Pezizomycotina</taxon>
        <taxon>Sordariomycetes</taxon>
        <taxon>Hypocreomycetidae</taxon>
        <taxon>Glomerellales</taxon>
        <taxon>Glomerellaceae</taxon>
        <taxon>Colletotrichum</taxon>
        <taxon>Colletotrichum acutatum species complex</taxon>
    </lineage>
</organism>
<name>A0AAI9YYS4_9PEZI</name>
<sequence length="63" mass="6820">MISSGAHGSLLFSTSVRPIPTYAIMNTMLPLQGSVSLSVATRSPLSWKNEPFRKVAERLMGKA</sequence>
<protein>
    <submittedName>
        <fullName evidence="1">Uncharacterized protein</fullName>
    </submittedName>
</protein>
<dbReference type="EMBL" id="MOOE01000007">
    <property type="protein sequence ID" value="KAK1527605.1"/>
    <property type="molecule type" value="Genomic_DNA"/>
</dbReference>
<keyword evidence="2" id="KW-1185">Reference proteome</keyword>
<dbReference type="GeneID" id="85339577"/>
<evidence type="ECO:0000313" key="1">
    <source>
        <dbReference type="EMBL" id="KAK1527605.1"/>
    </source>
</evidence>
<reference evidence="1 2" key="1">
    <citation type="submission" date="2016-10" db="EMBL/GenBank/DDBJ databases">
        <title>The genome sequence of Colletotrichum fioriniae PJ7.</title>
        <authorList>
            <person name="Baroncelli R."/>
        </authorList>
    </citation>
    <scope>NUCLEOTIDE SEQUENCE [LARGE SCALE GENOMIC DNA]</scope>
    <source>
        <strain evidence="1 2">IMI 309622</strain>
    </source>
</reference>
<dbReference type="Proteomes" id="UP001240678">
    <property type="component" value="Unassembled WGS sequence"/>
</dbReference>